<accession>A0A644ZMJ2</accession>
<dbReference type="Gene3D" id="3.10.310.30">
    <property type="match status" value="1"/>
</dbReference>
<dbReference type="FunFam" id="3.90.1640.10:FF:000002">
    <property type="entry name" value="Cyclic-di-AMP phosphodiesterase"/>
    <property type="match status" value="1"/>
</dbReference>
<protein>
    <submittedName>
        <fullName evidence="2">Cyclic-di-AMP phosphodiesterase GdpP</fullName>
        <ecNumber evidence="2">3.1.4.-</ecNumber>
    </submittedName>
</protein>
<reference evidence="2" key="1">
    <citation type="submission" date="2019-08" db="EMBL/GenBank/DDBJ databases">
        <authorList>
            <person name="Kucharzyk K."/>
            <person name="Murdoch R.W."/>
            <person name="Higgins S."/>
            <person name="Loffler F."/>
        </authorList>
    </citation>
    <scope>NUCLEOTIDE SEQUENCE</scope>
</reference>
<dbReference type="SUPFAM" id="SSF64182">
    <property type="entry name" value="DHH phosphoesterases"/>
    <property type="match status" value="1"/>
</dbReference>
<dbReference type="Pfam" id="PF02272">
    <property type="entry name" value="DHHA1"/>
    <property type="match status" value="1"/>
</dbReference>
<dbReference type="InterPro" id="IPR000160">
    <property type="entry name" value="GGDEF_dom"/>
</dbReference>
<feature type="domain" description="GGDEF" evidence="1">
    <location>
        <begin position="118"/>
        <end position="244"/>
    </location>
</feature>
<dbReference type="InterPro" id="IPR038763">
    <property type="entry name" value="DHH_sf"/>
</dbReference>
<dbReference type="GO" id="GO:0003676">
    <property type="term" value="F:nucleic acid binding"/>
    <property type="evidence" value="ECO:0007669"/>
    <property type="project" value="InterPro"/>
</dbReference>
<dbReference type="PROSITE" id="PS50887">
    <property type="entry name" value="GGDEF"/>
    <property type="match status" value="1"/>
</dbReference>
<dbReference type="GO" id="GO:0016787">
    <property type="term" value="F:hydrolase activity"/>
    <property type="evidence" value="ECO:0007669"/>
    <property type="project" value="UniProtKB-KW"/>
</dbReference>
<sequence length="591" mass="64917">MDAASKSTLINSPLPIMVFRPDTGEIIWSNEDFLQLVGVREHLFEIKVEDTVPGMPVAWLLEGKQECPDRVVMNNRRFRVYGSLVRAKDRDGTQNLVATTYWVDTTEYDAMREKFELSRPVVALLNVDNYEELMKVSGEAQRSAIQAQIDEKLAAWAVDTGLLVKTNRDRYLLLTEEKDYAPLVAEKFSVLDSMREIGGEGSHPTLSIGVGREADGMAELYKNASLSLEMALSRGGDQAVVRGKLDFEFYGGRTKSPEKRTKVKSRVMANALGELMSDARQVYIMGHSFADMDAVGAAAGLCCAARKLGKHPQVVIDLNHNAAEAVLEKLRSRAEYAGVFVGGSEALLRMQPGALLIVVDTNRPDFVESPAVLEACNRVAVIDHHRRAASYIENAALNFHEPYASSASELVTELLQYLVEPSDLLPEEGEALLAGIVLDTKHFTMRTGGRTFEAAAFLRRAGADTSAVQRLFQNDLTEMVSRYDIIRQAELYRDDIAVATVTEDGVERVAAAQAADELLTLKGVQASFVIYRDGESVLMSARSLGDINVQVILETLGGGGNSTTAGGRVEDSDPETVREKLLEAVDDYLKK</sequence>
<dbReference type="PANTHER" id="PTHR47618:SF2">
    <property type="entry name" value="CYCLIC-DI-AMP PHOSPHODIESTERASE GDPP"/>
    <property type="match status" value="1"/>
</dbReference>
<gene>
    <name evidence="2" type="primary">gdpP_12</name>
    <name evidence="2" type="ORF">SDC9_88658</name>
</gene>
<dbReference type="InterPro" id="IPR003156">
    <property type="entry name" value="DHHA1_dom"/>
</dbReference>
<dbReference type="InterPro" id="IPR051319">
    <property type="entry name" value="Oligoribo/pAp-PDE_c-di-AMP_PDE"/>
</dbReference>
<dbReference type="InterPro" id="IPR001667">
    <property type="entry name" value="DDH_dom"/>
</dbReference>
<dbReference type="SMART" id="SM00267">
    <property type="entry name" value="GGDEF"/>
    <property type="match status" value="1"/>
</dbReference>
<evidence type="ECO:0000313" key="2">
    <source>
        <dbReference type="EMBL" id="MPM41996.1"/>
    </source>
</evidence>
<dbReference type="PANTHER" id="PTHR47618">
    <property type="entry name" value="BIFUNCTIONAL OLIGORIBONUCLEASE AND PAP PHOSPHATASE NRNA"/>
    <property type="match status" value="1"/>
</dbReference>
<proteinExistence type="predicted"/>
<comment type="caution">
    <text evidence="2">The sequence shown here is derived from an EMBL/GenBank/DDBJ whole genome shotgun (WGS) entry which is preliminary data.</text>
</comment>
<dbReference type="EC" id="3.1.4.-" evidence="2"/>
<dbReference type="Gene3D" id="3.30.450.20">
    <property type="entry name" value="PAS domain"/>
    <property type="match status" value="1"/>
</dbReference>
<evidence type="ECO:0000259" key="1">
    <source>
        <dbReference type="PROSITE" id="PS50887"/>
    </source>
</evidence>
<keyword evidence="2" id="KW-0378">Hydrolase</keyword>
<dbReference type="Pfam" id="PF24898">
    <property type="entry name" value="GGDEF_GdpP"/>
    <property type="match status" value="1"/>
</dbReference>
<dbReference type="Gene3D" id="3.90.1640.10">
    <property type="entry name" value="inorganic pyrophosphatase (n-terminal core)"/>
    <property type="match status" value="1"/>
</dbReference>
<name>A0A644ZMJ2_9ZZZZ</name>
<dbReference type="AlphaFoldDB" id="A0A644ZMJ2"/>
<dbReference type="Pfam" id="PF01368">
    <property type="entry name" value="DHH"/>
    <property type="match status" value="1"/>
</dbReference>
<dbReference type="EMBL" id="VSSQ01009565">
    <property type="protein sequence ID" value="MPM41996.1"/>
    <property type="molecule type" value="Genomic_DNA"/>
</dbReference>
<organism evidence="2">
    <name type="scientific">bioreactor metagenome</name>
    <dbReference type="NCBI Taxonomy" id="1076179"/>
    <lineage>
        <taxon>unclassified sequences</taxon>
        <taxon>metagenomes</taxon>
        <taxon>ecological metagenomes</taxon>
    </lineage>
</organism>